<feature type="transmembrane region" description="Helical" evidence="13">
    <location>
        <begin position="113"/>
        <end position="130"/>
    </location>
</feature>
<keyword evidence="16" id="KW-1185">Reference proteome</keyword>
<keyword evidence="11 13" id="KW-0675">Receptor</keyword>
<name>A0AAQ5YF94_AMPOC</name>
<reference evidence="15" key="3">
    <citation type="submission" date="2025-09" db="UniProtKB">
        <authorList>
            <consortium name="Ensembl"/>
        </authorList>
    </citation>
    <scope>IDENTIFICATION</scope>
</reference>
<dbReference type="InterPro" id="IPR001760">
    <property type="entry name" value="Opsin"/>
</dbReference>
<keyword evidence="12 13" id="KW-0807">Transducer</keyword>
<dbReference type="InterPro" id="IPR027430">
    <property type="entry name" value="Retinal_BS"/>
</dbReference>
<evidence type="ECO:0000256" key="12">
    <source>
        <dbReference type="ARBA" id="ARBA00023224"/>
    </source>
</evidence>
<dbReference type="PROSITE" id="PS50262">
    <property type="entry name" value="G_PROTEIN_RECEP_F1_2"/>
    <property type="match status" value="1"/>
</dbReference>
<organism evidence="15 16">
    <name type="scientific">Amphiprion ocellaris</name>
    <name type="common">Clown anemonefish</name>
    <dbReference type="NCBI Taxonomy" id="80972"/>
    <lineage>
        <taxon>Eukaryota</taxon>
        <taxon>Metazoa</taxon>
        <taxon>Chordata</taxon>
        <taxon>Craniata</taxon>
        <taxon>Vertebrata</taxon>
        <taxon>Euteleostomi</taxon>
        <taxon>Actinopterygii</taxon>
        <taxon>Neopterygii</taxon>
        <taxon>Teleostei</taxon>
        <taxon>Neoteleostei</taxon>
        <taxon>Acanthomorphata</taxon>
        <taxon>Ovalentaria</taxon>
        <taxon>Pomacentridae</taxon>
        <taxon>Amphiprion</taxon>
    </lineage>
</organism>
<sequence length="364" mass="41103">MDSNSTPWSSDSAPLSIHTEVVTVAPTVFPRVGYSILSFLMFINTLLSVFNNGLVIIVMLRNPSLLHPMNVFIFSLAVSDLMIGLCGSLVVTITNYQGSFFIGHTACVFQGFSVNYFGLVSLCTLTLLAYERYNVVCKPKAGLKLSMRRSIIGLLFVWIFCLFWAVTPLFGWSSYGPEGVQTSCSLAWEERSWSNYSYLIFYTLLCFLLPVAIIIYCYFKLLMWVNFAFSQLNRSVELQGGRCSKKENNHAIRMVLAMIIAFFVCWLPYTALSVVVVVDPELYIPPLVATMPMYFAKTSPVYNPIIYFLSNKQFRDCALEVLSCGRYIPHEPRSVSILMRPLNKGSRLSSLSRNVNMHSKVLPL</sequence>
<comment type="subcellular location">
    <subcellularLocation>
        <location evidence="1 13">Membrane</location>
        <topology evidence="1 13">Multi-pass membrane protein</topology>
    </subcellularLocation>
</comment>
<evidence type="ECO:0000256" key="2">
    <source>
        <dbReference type="ARBA" id="ARBA00022543"/>
    </source>
</evidence>
<dbReference type="Gene3D" id="1.20.1070.10">
    <property type="entry name" value="Rhodopsin 7-helix transmembrane proteins"/>
    <property type="match status" value="1"/>
</dbReference>
<evidence type="ECO:0000256" key="6">
    <source>
        <dbReference type="ARBA" id="ARBA00022989"/>
    </source>
</evidence>
<proteinExistence type="inferred from homology"/>
<keyword evidence="10" id="KW-1015">Disulfide bond</keyword>
<evidence type="ECO:0000313" key="15">
    <source>
        <dbReference type="Ensembl" id="ENSAOCP00000051612.1"/>
    </source>
</evidence>
<dbReference type="GO" id="GO:0007601">
    <property type="term" value="P:visual perception"/>
    <property type="evidence" value="ECO:0007669"/>
    <property type="project" value="InterPro"/>
</dbReference>
<evidence type="ECO:0000256" key="11">
    <source>
        <dbReference type="ARBA" id="ARBA00023170"/>
    </source>
</evidence>
<dbReference type="SUPFAM" id="SSF81321">
    <property type="entry name" value="Family A G protein-coupled receptor-like"/>
    <property type="match status" value="1"/>
</dbReference>
<dbReference type="GO" id="GO:0016020">
    <property type="term" value="C:membrane"/>
    <property type="evidence" value="ECO:0007669"/>
    <property type="project" value="UniProtKB-SubCell"/>
</dbReference>
<feature type="transmembrane region" description="Helical" evidence="13">
    <location>
        <begin position="255"/>
        <end position="278"/>
    </location>
</feature>
<dbReference type="AlphaFoldDB" id="A0AAQ5YF94"/>
<keyword evidence="9 13" id="KW-0472">Membrane</keyword>
<keyword evidence="6 13" id="KW-1133">Transmembrane helix</keyword>
<feature type="domain" description="G-protein coupled receptors family 1 profile" evidence="14">
    <location>
        <begin position="51"/>
        <end position="307"/>
    </location>
</feature>
<reference evidence="15 16" key="1">
    <citation type="submission" date="2022-01" db="EMBL/GenBank/DDBJ databases">
        <title>A chromosome-scale genome assembly of the false clownfish, Amphiprion ocellaris.</title>
        <authorList>
            <person name="Ryu T."/>
        </authorList>
    </citation>
    <scope>NUCLEOTIDE SEQUENCE [LARGE SCALE GENOMIC DNA]</scope>
</reference>
<feature type="transmembrane region" description="Helical" evidence="13">
    <location>
        <begin position="72"/>
        <end position="93"/>
    </location>
</feature>
<evidence type="ECO:0000256" key="5">
    <source>
        <dbReference type="ARBA" id="ARBA00022925"/>
    </source>
</evidence>
<evidence type="ECO:0000256" key="1">
    <source>
        <dbReference type="ARBA" id="ARBA00004141"/>
    </source>
</evidence>
<evidence type="ECO:0000256" key="13">
    <source>
        <dbReference type="RuleBase" id="RU004951"/>
    </source>
</evidence>
<dbReference type="InterPro" id="IPR050125">
    <property type="entry name" value="GPCR_opsins"/>
</dbReference>
<dbReference type="GeneTree" id="ENSGT01150000286935"/>
<comment type="caution">
    <text evidence="13">Lacks conserved residue(s) required for the propagation of feature annotation.</text>
</comment>
<evidence type="ECO:0000256" key="8">
    <source>
        <dbReference type="ARBA" id="ARBA00023040"/>
    </source>
</evidence>
<dbReference type="PRINTS" id="PR00238">
    <property type="entry name" value="OPSIN"/>
</dbReference>
<keyword evidence="7 13" id="KW-0157">Chromophore</keyword>
<evidence type="ECO:0000256" key="9">
    <source>
        <dbReference type="ARBA" id="ARBA00023136"/>
    </source>
</evidence>
<dbReference type="GO" id="GO:0004930">
    <property type="term" value="F:G protein-coupled receptor activity"/>
    <property type="evidence" value="ECO:0007669"/>
    <property type="project" value="UniProtKB-KW"/>
</dbReference>
<dbReference type="PROSITE" id="PS00237">
    <property type="entry name" value="G_PROTEIN_RECEP_F1_1"/>
    <property type="match status" value="1"/>
</dbReference>
<evidence type="ECO:0000313" key="16">
    <source>
        <dbReference type="Proteomes" id="UP001501940"/>
    </source>
</evidence>
<evidence type="ECO:0000256" key="7">
    <source>
        <dbReference type="ARBA" id="ARBA00022991"/>
    </source>
</evidence>
<comment type="similarity">
    <text evidence="13">Belongs to the G-protein coupled receptor 1 family. Opsin subfamily.</text>
</comment>
<evidence type="ECO:0000256" key="10">
    <source>
        <dbReference type="ARBA" id="ARBA00023157"/>
    </source>
</evidence>
<accession>A0AAQ5YF94</accession>
<feature type="transmembrane region" description="Helical" evidence="13">
    <location>
        <begin position="36"/>
        <end position="60"/>
    </location>
</feature>
<dbReference type="Pfam" id="PF00001">
    <property type="entry name" value="7tm_1"/>
    <property type="match status" value="1"/>
</dbReference>
<protein>
    <recommendedName>
        <fullName evidence="14">G-protein coupled receptors family 1 profile domain-containing protein</fullName>
    </recommendedName>
</protein>
<evidence type="ECO:0000256" key="3">
    <source>
        <dbReference type="ARBA" id="ARBA00022606"/>
    </source>
</evidence>
<feature type="transmembrane region" description="Helical" evidence="13">
    <location>
        <begin position="195"/>
        <end position="219"/>
    </location>
</feature>
<dbReference type="PROSITE" id="PS00238">
    <property type="entry name" value="OPSIN"/>
    <property type="match status" value="1"/>
</dbReference>
<dbReference type="Proteomes" id="UP001501940">
    <property type="component" value="Chromosome 3"/>
</dbReference>
<reference evidence="15" key="2">
    <citation type="submission" date="2025-08" db="UniProtKB">
        <authorList>
            <consortium name="Ensembl"/>
        </authorList>
    </citation>
    <scope>IDENTIFICATION</scope>
</reference>
<dbReference type="GO" id="GO:0009881">
    <property type="term" value="F:photoreceptor activity"/>
    <property type="evidence" value="ECO:0007669"/>
    <property type="project" value="UniProtKB-KW"/>
</dbReference>
<dbReference type="InterPro" id="IPR000276">
    <property type="entry name" value="GPCR_Rhodpsn"/>
</dbReference>
<dbReference type="InterPro" id="IPR017452">
    <property type="entry name" value="GPCR_Rhodpsn_7TM"/>
</dbReference>
<dbReference type="Ensembl" id="ENSAOCT00000051553.1">
    <property type="protein sequence ID" value="ENSAOCP00000051612.1"/>
    <property type="gene ID" value="ENSAOCG00000010733.2"/>
</dbReference>
<keyword evidence="4 13" id="KW-0812">Transmembrane</keyword>
<feature type="transmembrane region" description="Helical" evidence="13">
    <location>
        <begin position="151"/>
        <end position="175"/>
    </location>
</feature>
<evidence type="ECO:0000259" key="14">
    <source>
        <dbReference type="PROSITE" id="PS50262"/>
    </source>
</evidence>
<keyword evidence="2 13" id="KW-0600">Photoreceptor protein</keyword>
<dbReference type="PANTHER" id="PTHR24240">
    <property type="entry name" value="OPSIN"/>
    <property type="match status" value="1"/>
</dbReference>
<dbReference type="GO" id="GO:0007602">
    <property type="term" value="P:phototransduction"/>
    <property type="evidence" value="ECO:0007669"/>
    <property type="project" value="UniProtKB-KW"/>
</dbReference>
<keyword evidence="5 13" id="KW-0681">Retinal protein</keyword>
<dbReference type="PRINTS" id="PR00237">
    <property type="entry name" value="GPCRRHODOPSN"/>
</dbReference>
<keyword evidence="3 13" id="KW-0716">Sensory transduction</keyword>
<evidence type="ECO:0000256" key="4">
    <source>
        <dbReference type="ARBA" id="ARBA00022692"/>
    </source>
</evidence>
<keyword evidence="8 13" id="KW-0297">G-protein coupled receptor</keyword>